<dbReference type="Pfam" id="PF01352">
    <property type="entry name" value="KRAB"/>
    <property type="match status" value="1"/>
</dbReference>
<evidence type="ECO:0000313" key="2">
    <source>
        <dbReference type="Ensembl" id="ENSACAP00000035153.1"/>
    </source>
</evidence>
<dbReference type="InterPro" id="IPR001909">
    <property type="entry name" value="KRAB"/>
</dbReference>
<dbReference type="PROSITE" id="PS50805">
    <property type="entry name" value="KRAB"/>
    <property type="match status" value="1"/>
</dbReference>
<dbReference type="InterPro" id="IPR050169">
    <property type="entry name" value="Krueppel_C2H2_ZnF"/>
</dbReference>
<dbReference type="PANTHER" id="PTHR23232:SF142">
    <property type="entry name" value="GASTRULA ZINC FINGER PROTEIN XLCGF57.1-LIKE-RELATED"/>
    <property type="match status" value="1"/>
</dbReference>
<dbReference type="InterPro" id="IPR036051">
    <property type="entry name" value="KRAB_dom_sf"/>
</dbReference>
<dbReference type="GeneTree" id="ENSGT01090000260918"/>
<name>A0A803TIW3_ANOCA</name>
<dbReference type="InParanoid" id="A0A803TIW3"/>
<feature type="domain" description="KRAB" evidence="1">
    <location>
        <begin position="16"/>
        <end position="72"/>
    </location>
</feature>
<evidence type="ECO:0000313" key="3">
    <source>
        <dbReference type="Proteomes" id="UP000001646"/>
    </source>
</evidence>
<reference evidence="2" key="1">
    <citation type="submission" date="2009-12" db="EMBL/GenBank/DDBJ databases">
        <title>The Genome Sequence of Anolis carolinensis (Green Anole Lizard).</title>
        <authorList>
            <consortium name="The Genome Sequencing Platform"/>
            <person name="Di Palma F."/>
            <person name="Alfoldi J."/>
            <person name="Heiman D."/>
            <person name="Young S."/>
            <person name="Grabherr M."/>
            <person name="Johnson J."/>
            <person name="Lander E.S."/>
            <person name="Lindblad-Toh K."/>
        </authorList>
    </citation>
    <scope>NUCLEOTIDE SEQUENCE [LARGE SCALE GENOMIC DNA]</scope>
    <source>
        <strain evidence="2">JBL SC #1</strain>
    </source>
</reference>
<reference evidence="2" key="2">
    <citation type="submission" date="2025-08" db="UniProtKB">
        <authorList>
            <consortium name="Ensembl"/>
        </authorList>
    </citation>
    <scope>IDENTIFICATION</scope>
</reference>
<reference evidence="2" key="3">
    <citation type="submission" date="2025-09" db="UniProtKB">
        <authorList>
            <consortium name="Ensembl"/>
        </authorList>
    </citation>
    <scope>IDENTIFICATION</scope>
</reference>
<accession>A0A803TIW3</accession>
<dbReference type="SMART" id="SM00349">
    <property type="entry name" value="KRAB"/>
    <property type="match status" value="1"/>
</dbReference>
<organism evidence="2 3">
    <name type="scientific">Anolis carolinensis</name>
    <name type="common">Green anole</name>
    <name type="synonym">American chameleon</name>
    <dbReference type="NCBI Taxonomy" id="28377"/>
    <lineage>
        <taxon>Eukaryota</taxon>
        <taxon>Metazoa</taxon>
        <taxon>Chordata</taxon>
        <taxon>Craniata</taxon>
        <taxon>Vertebrata</taxon>
        <taxon>Euteleostomi</taxon>
        <taxon>Lepidosauria</taxon>
        <taxon>Squamata</taxon>
        <taxon>Bifurcata</taxon>
        <taxon>Unidentata</taxon>
        <taxon>Episquamata</taxon>
        <taxon>Toxicofera</taxon>
        <taxon>Iguania</taxon>
        <taxon>Dactyloidae</taxon>
        <taxon>Anolis</taxon>
    </lineage>
</organism>
<dbReference type="CDD" id="cd07765">
    <property type="entry name" value="KRAB_A-box"/>
    <property type="match status" value="1"/>
</dbReference>
<evidence type="ECO:0000259" key="1">
    <source>
        <dbReference type="PROSITE" id="PS50805"/>
    </source>
</evidence>
<protein>
    <recommendedName>
        <fullName evidence="1">KRAB domain-containing protein</fullName>
    </recommendedName>
</protein>
<dbReference type="SUPFAM" id="SSF109640">
    <property type="entry name" value="KRAB domain (Kruppel-associated box)"/>
    <property type="match status" value="1"/>
</dbReference>
<sequence length="72" mass="8373">VAPPPPDPSRPWSGLVTFEDVVVKFSKEEWELLDLSHRSLYWEVMLANHNTVSSLRKNRFDCKFRGEDGERA</sequence>
<dbReference type="GO" id="GO:0006355">
    <property type="term" value="P:regulation of DNA-templated transcription"/>
    <property type="evidence" value="ECO:0007669"/>
    <property type="project" value="InterPro"/>
</dbReference>
<dbReference type="PANTHER" id="PTHR23232">
    <property type="entry name" value="KRAB DOMAIN C2H2 ZINC FINGER"/>
    <property type="match status" value="1"/>
</dbReference>
<keyword evidence="3" id="KW-1185">Reference proteome</keyword>
<proteinExistence type="predicted"/>
<dbReference type="AlphaFoldDB" id="A0A803TIW3"/>
<dbReference type="Proteomes" id="UP000001646">
    <property type="component" value="Unplaced"/>
</dbReference>
<dbReference type="Gene3D" id="6.10.140.140">
    <property type="match status" value="1"/>
</dbReference>
<dbReference type="Ensembl" id="ENSACAT00000051419.1">
    <property type="protein sequence ID" value="ENSACAP00000035153.1"/>
    <property type="gene ID" value="ENSACAG00000039303.1"/>
</dbReference>